<evidence type="ECO:0000256" key="3">
    <source>
        <dbReference type="ARBA" id="ARBA00008838"/>
    </source>
</evidence>
<feature type="compositionally biased region" description="Acidic residues" evidence="7">
    <location>
        <begin position="70"/>
        <end position="79"/>
    </location>
</feature>
<evidence type="ECO:0000256" key="7">
    <source>
        <dbReference type="SAM" id="MobiDB-lite"/>
    </source>
</evidence>
<evidence type="ECO:0000256" key="5">
    <source>
        <dbReference type="ARBA" id="ARBA00022517"/>
    </source>
</evidence>
<comment type="subcellular location">
    <subcellularLocation>
        <location evidence="1">Nucleus</location>
        <location evidence="1">Nucleolus</location>
    </subcellularLocation>
    <subcellularLocation>
        <location evidence="2">Nucleus</location>
        <location evidence="2">Nucleoplasm</location>
    </subcellularLocation>
</comment>
<dbReference type="Pfam" id="PF07767">
    <property type="entry name" value="Nop53"/>
    <property type="match status" value="1"/>
</dbReference>
<feature type="region of interest" description="Disordered" evidence="7">
    <location>
        <begin position="1"/>
        <end position="35"/>
    </location>
</feature>
<name>A0A7S0H316_9EUKA</name>
<dbReference type="PANTHER" id="PTHR14211">
    <property type="entry name" value="GLIOMA SUPPRESSOR CANDIDATE REGION GENE 2"/>
    <property type="match status" value="1"/>
</dbReference>
<evidence type="ECO:0000256" key="6">
    <source>
        <dbReference type="ARBA" id="ARBA00023242"/>
    </source>
</evidence>
<evidence type="ECO:0000256" key="2">
    <source>
        <dbReference type="ARBA" id="ARBA00004642"/>
    </source>
</evidence>
<dbReference type="GO" id="GO:0008097">
    <property type="term" value="F:5S rRNA binding"/>
    <property type="evidence" value="ECO:0007669"/>
    <property type="project" value="TreeGrafter"/>
</dbReference>
<feature type="region of interest" description="Disordered" evidence="7">
    <location>
        <begin position="56"/>
        <end position="107"/>
    </location>
</feature>
<dbReference type="GO" id="GO:0006364">
    <property type="term" value="P:rRNA processing"/>
    <property type="evidence" value="ECO:0007669"/>
    <property type="project" value="TreeGrafter"/>
</dbReference>
<evidence type="ECO:0000313" key="8">
    <source>
        <dbReference type="EMBL" id="CAD8452618.1"/>
    </source>
</evidence>
<dbReference type="AlphaFoldDB" id="A0A7S0H316"/>
<evidence type="ECO:0000256" key="1">
    <source>
        <dbReference type="ARBA" id="ARBA00004604"/>
    </source>
</evidence>
<organism evidence="8">
    <name type="scientific">Amorphochlora amoebiformis</name>
    <dbReference type="NCBI Taxonomy" id="1561963"/>
    <lineage>
        <taxon>Eukaryota</taxon>
        <taxon>Sar</taxon>
        <taxon>Rhizaria</taxon>
        <taxon>Cercozoa</taxon>
        <taxon>Chlorarachniophyceae</taxon>
        <taxon>Amorphochlora</taxon>
    </lineage>
</organism>
<dbReference type="GO" id="GO:0005730">
    <property type="term" value="C:nucleolus"/>
    <property type="evidence" value="ECO:0007669"/>
    <property type="project" value="UniProtKB-SubCell"/>
</dbReference>
<dbReference type="InterPro" id="IPR011687">
    <property type="entry name" value="Nop53/GLTSCR2"/>
</dbReference>
<proteinExistence type="inferred from homology"/>
<reference evidence="8" key="1">
    <citation type="submission" date="2021-01" db="EMBL/GenBank/DDBJ databases">
        <authorList>
            <person name="Corre E."/>
            <person name="Pelletier E."/>
            <person name="Niang G."/>
            <person name="Scheremetjew M."/>
            <person name="Finn R."/>
            <person name="Kale V."/>
            <person name="Holt S."/>
            <person name="Cochrane G."/>
            <person name="Meng A."/>
            <person name="Brown T."/>
            <person name="Cohen L."/>
        </authorList>
    </citation>
    <scope>NUCLEOTIDE SEQUENCE</scope>
    <source>
        <strain evidence="8">CCMP2058</strain>
    </source>
</reference>
<accession>A0A7S0H316</accession>
<dbReference type="PANTHER" id="PTHR14211:SF7">
    <property type="entry name" value="RIBOSOME BIOGENESIS PROTEIN NOP53"/>
    <property type="match status" value="1"/>
</dbReference>
<keyword evidence="5" id="KW-0690">Ribosome biogenesis</keyword>
<evidence type="ECO:0000256" key="4">
    <source>
        <dbReference type="ARBA" id="ARBA00018339"/>
    </source>
</evidence>
<dbReference type="GO" id="GO:0005654">
    <property type="term" value="C:nucleoplasm"/>
    <property type="evidence" value="ECO:0007669"/>
    <property type="project" value="UniProtKB-SubCell"/>
</dbReference>
<gene>
    <name evidence="8" type="ORF">LAMO00422_LOCUS11550</name>
</gene>
<dbReference type="EMBL" id="HBEM01016831">
    <property type="protein sequence ID" value="CAD8452618.1"/>
    <property type="molecule type" value="Transcribed_RNA"/>
</dbReference>
<keyword evidence="6" id="KW-0539">Nucleus</keyword>
<protein>
    <recommendedName>
        <fullName evidence="4">Ribosome biogenesis protein NOP53</fullName>
    </recommendedName>
</protein>
<dbReference type="GO" id="GO:0000027">
    <property type="term" value="P:ribosomal large subunit assembly"/>
    <property type="evidence" value="ECO:0007669"/>
    <property type="project" value="TreeGrafter"/>
</dbReference>
<sequence>MLPRVPQSEASIAKSKFSRPMAAQSYNPDKKSQSELITRSAEIYQKELDEKEELEKKFAHDPNFPYVDPDSFEPDEEPAPEPGGNPVVRAEDRLTKKQKRKKEARKAEERLRQAKRMIKKTKEDFNRIKGIVKQIRKSGRILELKKQKKIQNQLANSTDPTKCKLGKKRFQPMFPEVLLSDEVTGHLRDTVVSDNVVKAQFTRLQERKMIEPRDKMKKLKLRYKRKTIKIHKLDVEA</sequence>
<comment type="similarity">
    <text evidence="3">Belongs to the NOP53 family.</text>
</comment>